<dbReference type="InterPro" id="IPR050882">
    <property type="entry name" value="Prepilin_peptidase/N-MTase"/>
</dbReference>
<comment type="similarity">
    <text evidence="1">Belongs to the peptidase A24 family.</text>
</comment>
<keyword evidence="2" id="KW-0472">Membrane</keyword>
<dbReference type="OrthoDB" id="5508079at2"/>
<keyword evidence="2" id="KW-0812">Transmembrane</keyword>
<evidence type="ECO:0000256" key="1">
    <source>
        <dbReference type="ARBA" id="ARBA00005801"/>
    </source>
</evidence>
<gene>
    <name evidence="4" type="ORF">EYB31_07470</name>
</gene>
<feature type="transmembrane region" description="Helical" evidence="2">
    <location>
        <begin position="14"/>
        <end position="32"/>
    </location>
</feature>
<protein>
    <submittedName>
        <fullName evidence="4">Prepilin peptidase</fullName>
    </submittedName>
</protein>
<dbReference type="InterPro" id="IPR000045">
    <property type="entry name" value="Prepilin_IV_endopep_pep"/>
</dbReference>
<proteinExistence type="inferred from homology"/>
<feature type="transmembrane region" description="Helical" evidence="2">
    <location>
        <begin position="92"/>
        <end position="118"/>
    </location>
</feature>
<dbReference type="Proteomes" id="UP000293142">
    <property type="component" value="Unassembled WGS sequence"/>
</dbReference>
<dbReference type="GO" id="GO:0005886">
    <property type="term" value="C:plasma membrane"/>
    <property type="evidence" value="ECO:0007669"/>
    <property type="project" value="TreeGrafter"/>
</dbReference>
<dbReference type="EMBL" id="SIRE01000005">
    <property type="protein sequence ID" value="TBL80249.1"/>
    <property type="molecule type" value="Genomic_DNA"/>
</dbReference>
<evidence type="ECO:0000313" key="4">
    <source>
        <dbReference type="EMBL" id="TBL80249.1"/>
    </source>
</evidence>
<keyword evidence="2" id="KW-1133">Transmembrane helix</keyword>
<dbReference type="Pfam" id="PF01478">
    <property type="entry name" value="Peptidase_A24"/>
    <property type="match status" value="1"/>
</dbReference>
<name>A0A4Q9DW75_9BACL</name>
<feature type="transmembrane region" description="Helical" evidence="2">
    <location>
        <begin position="39"/>
        <end position="56"/>
    </location>
</feature>
<feature type="domain" description="Prepilin type IV endopeptidase peptidase" evidence="3">
    <location>
        <begin position="19"/>
        <end position="120"/>
    </location>
</feature>
<feature type="transmembrane region" description="Helical" evidence="2">
    <location>
        <begin position="163"/>
        <end position="183"/>
    </location>
</feature>
<dbReference type="PANTHER" id="PTHR30487:SF0">
    <property type="entry name" value="PREPILIN LEADER PEPTIDASE_N-METHYLTRANSFERASE-RELATED"/>
    <property type="match status" value="1"/>
</dbReference>
<keyword evidence="5" id="KW-1185">Reference proteome</keyword>
<organism evidence="4 5">
    <name type="scientific">Paenibacillus thalictri</name>
    <dbReference type="NCBI Taxonomy" id="2527873"/>
    <lineage>
        <taxon>Bacteria</taxon>
        <taxon>Bacillati</taxon>
        <taxon>Bacillota</taxon>
        <taxon>Bacilli</taxon>
        <taxon>Bacillales</taxon>
        <taxon>Paenibacillaceae</taxon>
        <taxon>Paenibacillus</taxon>
    </lineage>
</organism>
<feature type="transmembrane region" description="Helical" evidence="2">
    <location>
        <begin position="62"/>
        <end position="80"/>
    </location>
</feature>
<dbReference type="PROSITE" id="PS51257">
    <property type="entry name" value="PROKAR_LIPOPROTEIN"/>
    <property type="match status" value="1"/>
</dbReference>
<dbReference type="Gene3D" id="1.20.120.1220">
    <property type="match status" value="1"/>
</dbReference>
<comment type="caution">
    <text evidence="4">The sequence shown here is derived from an EMBL/GenBank/DDBJ whole genome shotgun (WGS) entry which is preliminary data.</text>
</comment>
<accession>A0A4Q9DW75</accession>
<evidence type="ECO:0000256" key="2">
    <source>
        <dbReference type="SAM" id="Phobius"/>
    </source>
</evidence>
<evidence type="ECO:0000313" key="5">
    <source>
        <dbReference type="Proteomes" id="UP000293142"/>
    </source>
</evidence>
<dbReference type="GO" id="GO:0006465">
    <property type="term" value="P:signal peptide processing"/>
    <property type="evidence" value="ECO:0007669"/>
    <property type="project" value="TreeGrafter"/>
</dbReference>
<reference evidence="4 5" key="1">
    <citation type="submission" date="2019-02" db="EMBL/GenBank/DDBJ databases">
        <title>Paenibacillus sp. nov., isolated from surface-sterilized tissue of Thalictrum simplex L.</title>
        <authorList>
            <person name="Tuo L."/>
        </authorList>
    </citation>
    <scope>NUCLEOTIDE SEQUENCE [LARGE SCALE GENOMIC DNA]</scope>
    <source>
        <strain evidence="4 5">N2SHLJ1</strain>
    </source>
</reference>
<dbReference type="PANTHER" id="PTHR30487">
    <property type="entry name" value="TYPE 4 PREPILIN-LIKE PROTEINS LEADER PEPTIDE-PROCESSING ENZYME"/>
    <property type="match status" value="1"/>
</dbReference>
<evidence type="ECO:0000259" key="3">
    <source>
        <dbReference type="Pfam" id="PF01478"/>
    </source>
</evidence>
<dbReference type="AlphaFoldDB" id="A0A4Q9DW75"/>
<sequence>MGRRSLTHPERRRAVVYTVLFAFLTGACFTDLRRNVIPNWLTMSGAAAGLSLHLLLHGWEGLVYAACGLAAGFGCLLVLYMLKALGAGDVKLFAAIGAIAGTEFVLSCLVYSILYAGVSGLLLFMWRRQIIETWRESLLLLFNIRTERIGKAWEEYAASDNRIRFPFMIAVAPGALTAAFFWIP</sequence>
<dbReference type="GO" id="GO:0004190">
    <property type="term" value="F:aspartic-type endopeptidase activity"/>
    <property type="evidence" value="ECO:0007669"/>
    <property type="project" value="InterPro"/>
</dbReference>